<proteinExistence type="predicted"/>
<evidence type="ECO:0000313" key="2">
    <source>
        <dbReference type="Proteomes" id="UP000654123"/>
    </source>
</evidence>
<sequence length="73" mass="7818">MAGAGLPTVTAGTRPPVMRTVWGGRSWSRAPWRVLFFGEERKPRHAPEASGGDEEETLMTVLRSVHGATSGVA</sequence>
<dbReference type="Proteomes" id="UP000654123">
    <property type="component" value="Unassembled WGS sequence"/>
</dbReference>
<organism evidence="1 2">
    <name type="scientific">Streptomyces roseolilacinus</name>
    <dbReference type="NCBI Taxonomy" id="66904"/>
    <lineage>
        <taxon>Bacteria</taxon>
        <taxon>Bacillati</taxon>
        <taxon>Actinomycetota</taxon>
        <taxon>Actinomycetes</taxon>
        <taxon>Kitasatosporales</taxon>
        <taxon>Streptomycetaceae</taxon>
        <taxon>Streptomyces</taxon>
    </lineage>
</organism>
<dbReference type="AlphaFoldDB" id="A0A918AY96"/>
<keyword evidence="2" id="KW-1185">Reference proteome</keyword>
<dbReference type="EMBL" id="BMSV01000003">
    <property type="protein sequence ID" value="GGQ00814.1"/>
    <property type="molecule type" value="Genomic_DNA"/>
</dbReference>
<reference evidence="1" key="2">
    <citation type="submission" date="2020-09" db="EMBL/GenBank/DDBJ databases">
        <authorList>
            <person name="Sun Q."/>
            <person name="Ohkuma M."/>
        </authorList>
    </citation>
    <scope>NUCLEOTIDE SEQUENCE</scope>
    <source>
        <strain evidence="1">JCM 4335</strain>
    </source>
</reference>
<evidence type="ECO:0000313" key="1">
    <source>
        <dbReference type="EMBL" id="GGQ00814.1"/>
    </source>
</evidence>
<accession>A0A918AY96</accession>
<gene>
    <name evidence="1" type="ORF">GCM10010249_18890</name>
</gene>
<comment type="caution">
    <text evidence="1">The sequence shown here is derived from an EMBL/GenBank/DDBJ whole genome shotgun (WGS) entry which is preliminary data.</text>
</comment>
<protein>
    <submittedName>
        <fullName evidence="1">Uncharacterized protein</fullName>
    </submittedName>
</protein>
<reference evidence="1" key="1">
    <citation type="journal article" date="2014" name="Int. J. Syst. Evol. Microbiol.">
        <title>Complete genome sequence of Corynebacterium casei LMG S-19264T (=DSM 44701T), isolated from a smear-ripened cheese.</title>
        <authorList>
            <consortium name="US DOE Joint Genome Institute (JGI-PGF)"/>
            <person name="Walter F."/>
            <person name="Albersmeier A."/>
            <person name="Kalinowski J."/>
            <person name="Ruckert C."/>
        </authorList>
    </citation>
    <scope>NUCLEOTIDE SEQUENCE</scope>
    <source>
        <strain evidence="1">JCM 4335</strain>
    </source>
</reference>
<name>A0A918AY96_9ACTN</name>